<evidence type="ECO:0000313" key="2">
    <source>
        <dbReference type="EMBL" id="MCI21714.1"/>
    </source>
</evidence>
<dbReference type="AlphaFoldDB" id="A0A392QC42"/>
<proteinExistence type="predicted"/>
<dbReference type="Proteomes" id="UP000265520">
    <property type="component" value="Unassembled WGS sequence"/>
</dbReference>
<accession>A0A392QC42</accession>
<feature type="region of interest" description="Disordered" evidence="1">
    <location>
        <begin position="1"/>
        <end position="38"/>
    </location>
</feature>
<organism evidence="2 3">
    <name type="scientific">Trifolium medium</name>
    <dbReference type="NCBI Taxonomy" id="97028"/>
    <lineage>
        <taxon>Eukaryota</taxon>
        <taxon>Viridiplantae</taxon>
        <taxon>Streptophyta</taxon>
        <taxon>Embryophyta</taxon>
        <taxon>Tracheophyta</taxon>
        <taxon>Spermatophyta</taxon>
        <taxon>Magnoliopsida</taxon>
        <taxon>eudicotyledons</taxon>
        <taxon>Gunneridae</taxon>
        <taxon>Pentapetalae</taxon>
        <taxon>rosids</taxon>
        <taxon>fabids</taxon>
        <taxon>Fabales</taxon>
        <taxon>Fabaceae</taxon>
        <taxon>Papilionoideae</taxon>
        <taxon>50 kb inversion clade</taxon>
        <taxon>NPAAA clade</taxon>
        <taxon>Hologalegina</taxon>
        <taxon>IRL clade</taxon>
        <taxon>Trifolieae</taxon>
        <taxon>Trifolium</taxon>
    </lineage>
</organism>
<reference evidence="2 3" key="1">
    <citation type="journal article" date="2018" name="Front. Plant Sci.">
        <title>Red Clover (Trifolium pratense) and Zigzag Clover (T. medium) - A Picture of Genomic Similarities and Differences.</title>
        <authorList>
            <person name="Dluhosova J."/>
            <person name="Istvanek J."/>
            <person name="Nedelnik J."/>
            <person name="Repkova J."/>
        </authorList>
    </citation>
    <scope>NUCLEOTIDE SEQUENCE [LARGE SCALE GENOMIC DNA]</scope>
    <source>
        <strain evidence="3">cv. 10/8</strain>
        <tissue evidence="2">Leaf</tissue>
    </source>
</reference>
<protein>
    <submittedName>
        <fullName evidence="2">Uncharacterized protein</fullName>
    </submittedName>
</protein>
<comment type="caution">
    <text evidence="2">The sequence shown here is derived from an EMBL/GenBank/DDBJ whole genome shotgun (WGS) entry which is preliminary data.</text>
</comment>
<evidence type="ECO:0000313" key="3">
    <source>
        <dbReference type="Proteomes" id="UP000265520"/>
    </source>
</evidence>
<name>A0A392QC42_9FABA</name>
<keyword evidence="3" id="KW-1185">Reference proteome</keyword>
<sequence>MEYDDGGRNSVGESSYFDFGGGRENGFVNGVSDESGGA</sequence>
<evidence type="ECO:0000256" key="1">
    <source>
        <dbReference type="SAM" id="MobiDB-lite"/>
    </source>
</evidence>
<dbReference type="EMBL" id="LXQA010126445">
    <property type="protein sequence ID" value="MCI21714.1"/>
    <property type="molecule type" value="Genomic_DNA"/>
</dbReference>